<feature type="compositionally biased region" description="Low complexity" evidence="1">
    <location>
        <begin position="39"/>
        <end position="56"/>
    </location>
</feature>
<dbReference type="EMBL" id="JACGWN010000012">
    <property type="protein sequence ID" value="KAL0415915.1"/>
    <property type="molecule type" value="Genomic_DNA"/>
</dbReference>
<evidence type="ECO:0000256" key="1">
    <source>
        <dbReference type="SAM" id="MobiDB-lite"/>
    </source>
</evidence>
<dbReference type="AlphaFoldDB" id="A0AAW2UF20"/>
<sequence>MEMPSNTPNKQKAGEAPAAATTQDLQVVRSASLISLSGTTTTATPRSTDPAADTPRSLPPRTPPPVELSPTLLGTLQQMITSAIREQLTVVAPVQVTTQPGVVVPEQADPTLAIPRPEAVPGPAKQLSAQAEDVPPQWLARLESFQKGLQDVQHQVMGAPAEEQTGIPFTEEVTADELPVNCRTPAIAEYDGTTDPQEHLSRFENAALLHRYTDGIKCRVFVTTFARTTQQWFNQLPPAVIGNFREFRSLFLHQFASSRKHRKTELSLFSIRQKEGESLKNYLQRFNTAVLEVPSATQEVKASAFAQGLMDGDFFKSLAKKPVTKFDILLARAANYINMEDAQTSKREGRGEKRTMMKILSKNQGWTSKTRNQCGRG</sequence>
<gene>
    <name evidence="3" type="ORF">Slati_3423400</name>
</gene>
<dbReference type="Pfam" id="PF03732">
    <property type="entry name" value="Retrotrans_gag"/>
    <property type="match status" value="1"/>
</dbReference>
<name>A0AAW2UF20_9LAMI</name>
<proteinExistence type="predicted"/>
<feature type="compositionally biased region" description="Pro residues" evidence="1">
    <location>
        <begin position="57"/>
        <end position="66"/>
    </location>
</feature>
<reference evidence="3" key="1">
    <citation type="submission" date="2020-06" db="EMBL/GenBank/DDBJ databases">
        <authorList>
            <person name="Li T."/>
            <person name="Hu X."/>
            <person name="Zhang T."/>
            <person name="Song X."/>
            <person name="Zhang H."/>
            <person name="Dai N."/>
            <person name="Sheng W."/>
            <person name="Hou X."/>
            <person name="Wei L."/>
        </authorList>
    </citation>
    <scope>NUCLEOTIDE SEQUENCE</scope>
    <source>
        <strain evidence="3">KEN1</strain>
        <tissue evidence="3">Leaf</tissue>
    </source>
</reference>
<dbReference type="PANTHER" id="PTHR33223:SF10">
    <property type="entry name" value="AMINOTRANSFERASE-LIKE PLANT MOBILE DOMAIN-CONTAINING PROTEIN"/>
    <property type="match status" value="1"/>
</dbReference>
<evidence type="ECO:0000313" key="3">
    <source>
        <dbReference type="EMBL" id="KAL0415915.1"/>
    </source>
</evidence>
<dbReference type="InterPro" id="IPR005162">
    <property type="entry name" value="Retrotrans_gag_dom"/>
</dbReference>
<evidence type="ECO:0000259" key="2">
    <source>
        <dbReference type="Pfam" id="PF03732"/>
    </source>
</evidence>
<reference evidence="3" key="2">
    <citation type="journal article" date="2024" name="Plant">
        <title>Genomic evolution and insights into agronomic trait innovations of Sesamum species.</title>
        <authorList>
            <person name="Miao H."/>
            <person name="Wang L."/>
            <person name="Qu L."/>
            <person name="Liu H."/>
            <person name="Sun Y."/>
            <person name="Le M."/>
            <person name="Wang Q."/>
            <person name="Wei S."/>
            <person name="Zheng Y."/>
            <person name="Lin W."/>
            <person name="Duan Y."/>
            <person name="Cao H."/>
            <person name="Xiong S."/>
            <person name="Wang X."/>
            <person name="Wei L."/>
            <person name="Li C."/>
            <person name="Ma Q."/>
            <person name="Ju M."/>
            <person name="Zhao R."/>
            <person name="Li G."/>
            <person name="Mu C."/>
            <person name="Tian Q."/>
            <person name="Mei H."/>
            <person name="Zhang T."/>
            <person name="Gao T."/>
            <person name="Zhang H."/>
        </authorList>
    </citation>
    <scope>NUCLEOTIDE SEQUENCE</scope>
    <source>
        <strain evidence="3">KEN1</strain>
    </source>
</reference>
<protein>
    <recommendedName>
        <fullName evidence="2">Retrotransposon gag domain-containing protein</fullName>
    </recommendedName>
</protein>
<feature type="region of interest" description="Disordered" evidence="1">
    <location>
        <begin position="1"/>
        <end position="66"/>
    </location>
</feature>
<dbReference type="PANTHER" id="PTHR33223">
    <property type="entry name" value="CCHC-TYPE DOMAIN-CONTAINING PROTEIN"/>
    <property type="match status" value="1"/>
</dbReference>
<feature type="domain" description="Retrotransposon gag" evidence="2">
    <location>
        <begin position="220"/>
        <end position="309"/>
    </location>
</feature>
<comment type="caution">
    <text evidence="3">The sequence shown here is derived from an EMBL/GenBank/DDBJ whole genome shotgun (WGS) entry which is preliminary data.</text>
</comment>
<accession>A0AAW2UF20</accession>
<feature type="compositionally biased region" description="Polar residues" evidence="1">
    <location>
        <begin position="1"/>
        <end position="10"/>
    </location>
</feature>
<organism evidence="3">
    <name type="scientific">Sesamum latifolium</name>
    <dbReference type="NCBI Taxonomy" id="2727402"/>
    <lineage>
        <taxon>Eukaryota</taxon>
        <taxon>Viridiplantae</taxon>
        <taxon>Streptophyta</taxon>
        <taxon>Embryophyta</taxon>
        <taxon>Tracheophyta</taxon>
        <taxon>Spermatophyta</taxon>
        <taxon>Magnoliopsida</taxon>
        <taxon>eudicotyledons</taxon>
        <taxon>Gunneridae</taxon>
        <taxon>Pentapetalae</taxon>
        <taxon>asterids</taxon>
        <taxon>lamiids</taxon>
        <taxon>Lamiales</taxon>
        <taxon>Pedaliaceae</taxon>
        <taxon>Sesamum</taxon>
    </lineage>
</organism>